<evidence type="ECO:0000313" key="1">
    <source>
        <dbReference type="EMBL" id="MED5052899.1"/>
    </source>
</evidence>
<dbReference type="AlphaFoldDB" id="A0ABD5IYM4"/>
<dbReference type="Pfam" id="PF00300">
    <property type="entry name" value="His_Phos_1"/>
    <property type="match status" value="1"/>
</dbReference>
<dbReference type="Gene3D" id="3.40.50.1240">
    <property type="entry name" value="Phosphoglycerate mutase-like"/>
    <property type="match status" value="1"/>
</dbReference>
<dbReference type="GO" id="GO:0016853">
    <property type="term" value="F:isomerase activity"/>
    <property type="evidence" value="ECO:0007669"/>
    <property type="project" value="UniProtKB-KW"/>
</dbReference>
<reference evidence="1 2" key="1">
    <citation type="submission" date="2023-03" db="EMBL/GenBank/DDBJ databases">
        <title>Bacillus Genome Sequencing.</title>
        <authorList>
            <person name="Dunlap C."/>
        </authorList>
    </citation>
    <scope>NUCLEOTIDE SEQUENCE [LARGE SCALE GENOMIC DNA]</scope>
    <source>
        <strain evidence="1 2">NRS-38</strain>
    </source>
</reference>
<dbReference type="SUPFAM" id="SSF53254">
    <property type="entry name" value="Phosphoglycerate mutase-like"/>
    <property type="match status" value="1"/>
</dbReference>
<name>A0ABD5IYM4_9BACL</name>
<protein>
    <submittedName>
        <fullName evidence="1">Phosphoglycerate mutase family protein</fullName>
        <ecNumber evidence="1">5.4.2.-</ecNumber>
    </submittedName>
</protein>
<keyword evidence="1" id="KW-0413">Isomerase</keyword>
<dbReference type="Proteomes" id="UP001339962">
    <property type="component" value="Unassembled WGS sequence"/>
</dbReference>
<comment type="caution">
    <text evidence="1">The sequence shown here is derived from an EMBL/GenBank/DDBJ whole genome shotgun (WGS) entry which is preliminary data.</text>
</comment>
<dbReference type="EC" id="5.4.2.-" evidence="1"/>
<dbReference type="EMBL" id="JARTLI010000036">
    <property type="protein sequence ID" value="MED5052899.1"/>
    <property type="molecule type" value="Genomic_DNA"/>
</dbReference>
<evidence type="ECO:0000313" key="2">
    <source>
        <dbReference type="Proteomes" id="UP001339962"/>
    </source>
</evidence>
<dbReference type="InterPro" id="IPR013078">
    <property type="entry name" value="His_Pase_superF_clade-1"/>
</dbReference>
<dbReference type="InterPro" id="IPR029033">
    <property type="entry name" value="His_PPase_superfam"/>
</dbReference>
<dbReference type="RefSeq" id="WP_328219133.1">
    <property type="nucleotide sequence ID" value="NZ_JARTLI010000036.1"/>
</dbReference>
<sequence length="189" mass="21464">MEITLIRHGKSAWQEKKRWINSAQFSQWIAAYDAAGICQDHLPPSETLKKARKASVFITSALPRAVQSAEHLSPLCAVEKNELFREAELPVPFSSIRFLRLPVSLWLALARICWFCGYSPGVESYSQAVVRAERASQLLVEYAKLHETVVVVGHSWFHKLVGRQLIKKGWKCCTSKSTSYWHACTYIAE</sequence>
<accession>A0ABD5IYM4</accession>
<proteinExistence type="predicted"/>
<organism evidence="1 2">
    <name type="scientific">Anoxybacteroides rupiense</name>
    <dbReference type="NCBI Taxonomy" id="311460"/>
    <lineage>
        <taxon>Bacteria</taxon>
        <taxon>Bacillati</taxon>
        <taxon>Bacillota</taxon>
        <taxon>Bacilli</taxon>
        <taxon>Bacillales</taxon>
        <taxon>Anoxybacillaceae</taxon>
        <taxon>Anoxybacteroides</taxon>
    </lineage>
</organism>
<gene>
    <name evidence="1" type="ORF">P9850_13895</name>
</gene>